<dbReference type="GO" id="GO:0008410">
    <property type="term" value="F:CoA-transferase activity"/>
    <property type="evidence" value="ECO:0007669"/>
    <property type="project" value="TreeGrafter"/>
</dbReference>
<dbReference type="InterPro" id="IPR023606">
    <property type="entry name" value="CoA-Trfase_III_dom_1_sf"/>
</dbReference>
<dbReference type="PATRIC" id="fig|1247726.3.peg.922"/>
<dbReference type="InterPro" id="IPR050483">
    <property type="entry name" value="CoA-transferase_III_domain"/>
</dbReference>
<name>W0P890_ADVMD</name>
<dbReference type="SUPFAM" id="SSF89796">
    <property type="entry name" value="CoA-transferase family III (CaiB/BaiF)"/>
    <property type="match status" value="1"/>
</dbReference>
<dbReference type="HOGENOM" id="CLU_033975_2_1_4"/>
<proteinExistence type="predicted"/>
<gene>
    <name evidence="2" type="ORF">MIM_c08520</name>
</gene>
<dbReference type="PANTHER" id="PTHR48207:SF4">
    <property type="entry name" value="BLL6097 PROTEIN"/>
    <property type="match status" value="1"/>
</dbReference>
<dbReference type="OrthoDB" id="5294844at2"/>
<dbReference type="AlphaFoldDB" id="W0P890"/>
<dbReference type="Gene3D" id="3.40.50.10540">
    <property type="entry name" value="Crotonobetainyl-coa:carnitine coa-transferase, domain 1"/>
    <property type="match status" value="1"/>
</dbReference>
<dbReference type="eggNOG" id="COG1804">
    <property type="taxonomic scope" value="Bacteria"/>
</dbReference>
<evidence type="ECO:0000313" key="3">
    <source>
        <dbReference type="Proteomes" id="UP000019095"/>
    </source>
</evidence>
<sequence length="413" mass="45360">MDNNTPQSLPLAGIRILDLTSAVVGPYATQTLADYGADVIKLEPQSGDIIRWISGHSPTPGMSGKFMHMNRNKRSISLNLKAERGKSAFMKLAAQSHIVIHNMRADAMARLGISFSALSSLNPDLIYCNIVGFGSQGRYANRPAYDSILQGATALASLFAHNGSEPRYVPYVVVDRTAALMVANTIMVALYAQTRDPGPREIEVPMFESYATLVLSEHLYGESFDPPISPSGDKRLLDENARPVKTSDGYICITTNTDAQVLALFDAFGLPQLKSDPRFNRAINRIDHIADFFALRAREIAKCNTQYWLEQLTRYDIPCMPCHTISSLLTDPHIADVGLVEKRQHPTQGTIRHLNVPISMTGFSPTLRHHAPLIGEHTRQILLEAGLCTKEITSMLQAGEAYQSDPGEQASVG</sequence>
<dbReference type="PANTHER" id="PTHR48207">
    <property type="entry name" value="SUCCINATE--HYDROXYMETHYLGLUTARATE COA-TRANSFERASE"/>
    <property type="match status" value="1"/>
</dbReference>
<dbReference type="InterPro" id="IPR003673">
    <property type="entry name" value="CoA-Trfase_fam_III"/>
</dbReference>
<dbReference type="Pfam" id="PF02515">
    <property type="entry name" value="CoA_transf_3"/>
    <property type="match status" value="1"/>
</dbReference>
<dbReference type="InterPro" id="IPR044855">
    <property type="entry name" value="CoA-Trfase_III_dom3_sf"/>
</dbReference>
<keyword evidence="3" id="KW-1185">Reference proteome</keyword>
<evidence type="ECO:0000256" key="1">
    <source>
        <dbReference type="ARBA" id="ARBA00022679"/>
    </source>
</evidence>
<reference evidence="2 3" key="1">
    <citation type="journal article" date="2014" name="Microbiology">
        <title>Unravelling the complete genome sequence of Advenella mimigardefordensis strain DPN7T and novel insights in the catabolism of the xenobiotic polythioester precursor 3,3'-dithiodipropionate.</title>
        <authorList>
            <person name="Wubbeler J.H."/>
            <person name="Hiessl S."/>
            <person name="Schuldes J."/>
            <person name="Thurmer A."/>
            <person name="Daniel R."/>
            <person name="Steinbuchel A."/>
        </authorList>
    </citation>
    <scope>NUCLEOTIDE SEQUENCE [LARGE SCALE GENOMIC DNA]</scope>
    <source>
        <strain evidence="3">DSM 17166 / LMG 22922 / DPN7</strain>
    </source>
</reference>
<dbReference type="EMBL" id="CP003915">
    <property type="protein sequence ID" value="AHG62951.1"/>
    <property type="molecule type" value="Genomic_DNA"/>
</dbReference>
<accession>W0P890</accession>
<organism evidence="2 3">
    <name type="scientific">Advenella mimigardefordensis (strain DSM 17166 / LMG 22922 / DPN7)</name>
    <dbReference type="NCBI Taxonomy" id="1247726"/>
    <lineage>
        <taxon>Bacteria</taxon>
        <taxon>Pseudomonadati</taxon>
        <taxon>Pseudomonadota</taxon>
        <taxon>Betaproteobacteria</taxon>
        <taxon>Burkholderiales</taxon>
        <taxon>Alcaligenaceae</taxon>
    </lineage>
</organism>
<dbReference type="Gene3D" id="3.30.1540.10">
    <property type="entry name" value="formyl-coa transferase, domain 3"/>
    <property type="match status" value="1"/>
</dbReference>
<protein>
    <submittedName>
        <fullName evidence="2">Putative acyl-CoA transferase family 3</fullName>
    </submittedName>
</protein>
<dbReference type="STRING" id="1247726.MIM_c08520"/>
<dbReference type="Proteomes" id="UP000019095">
    <property type="component" value="Chromosome"/>
</dbReference>
<dbReference type="KEGG" id="amim:MIM_c08520"/>
<evidence type="ECO:0000313" key="2">
    <source>
        <dbReference type="EMBL" id="AHG62951.1"/>
    </source>
</evidence>
<keyword evidence="1 2" id="KW-0808">Transferase</keyword>
<dbReference type="RefSeq" id="WP_025371558.1">
    <property type="nucleotide sequence ID" value="NZ_CP003915.1"/>
</dbReference>